<organism evidence="2 3">
    <name type="scientific">Allomesorhizobium camelthorni</name>
    <dbReference type="NCBI Taxonomy" id="475069"/>
    <lineage>
        <taxon>Bacteria</taxon>
        <taxon>Pseudomonadati</taxon>
        <taxon>Pseudomonadota</taxon>
        <taxon>Alphaproteobacteria</taxon>
        <taxon>Hyphomicrobiales</taxon>
        <taxon>Phyllobacteriaceae</taxon>
        <taxon>Allomesorhizobium</taxon>
    </lineage>
</organism>
<feature type="transmembrane region" description="Helical" evidence="1">
    <location>
        <begin position="199"/>
        <end position="220"/>
    </location>
</feature>
<keyword evidence="1" id="KW-0472">Membrane</keyword>
<dbReference type="EMBL" id="JAAKZF010000175">
    <property type="protein sequence ID" value="NGO56055.1"/>
    <property type="molecule type" value="Genomic_DNA"/>
</dbReference>
<feature type="transmembrane region" description="Helical" evidence="1">
    <location>
        <begin position="111"/>
        <end position="131"/>
    </location>
</feature>
<proteinExistence type="predicted"/>
<dbReference type="Proteomes" id="UP001642900">
    <property type="component" value="Unassembled WGS sequence"/>
</dbReference>
<feature type="transmembrane region" description="Helical" evidence="1">
    <location>
        <begin position="21"/>
        <end position="44"/>
    </location>
</feature>
<reference evidence="2 3" key="1">
    <citation type="submission" date="2020-02" db="EMBL/GenBank/DDBJ databases">
        <title>Genome sequence of strain CCNWXJ40-4.</title>
        <authorList>
            <person name="Gao J."/>
            <person name="Sun J."/>
        </authorList>
    </citation>
    <scope>NUCLEOTIDE SEQUENCE [LARGE SCALE GENOMIC DNA]</scope>
    <source>
        <strain evidence="2 3">CCNWXJ 40-4</strain>
    </source>
</reference>
<gene>
    <name evidence="2" type="ORF">G6N73_34625</name>
</gene>
<keyword evidence="1" id="KW-0812">Transmembrane</keyword>
<feature type="transmembrane region" description="Helical" evidence="1">
    <location>
        <begin position="82"/>
        <end position="105"/>
    </location>
</feature>
<accession>A0A6G4WML0</accession>
<comment type="caution">
    <text evidence="2">The sequence shown here is derived from an EMBL/GenBank/DDBJ whole genome shotgun (WGS) entry which is preliminary data.</text>
</comment>
<dbReference type="PANTHER" id="PTHR37314">
    <property type="entry name" value="SLR0142 PROTEIN"/>
    <property type="match status" value="1"/>
</dbReference>
<dbReference type="Pfam" id="PF06912">
    <property type="entry name" value="DUF1275"/>
    <property type="match status" value="1"/>
</dbReference>
<dbReference type="InterPro" id="IPR010699">
    <property type="entry name" value="DUF1275"/>
</dbReference>
<dbReference type="AlphaFoldDB" id="A0A6G4WML0"/>
<dbReference type="PANTHER" id="PTHR37314:SF5">
    <property type="entry name" value="SLR0142 PROTEIN"/>
    <property type="match status" value="1"/>
</dbReference>
<sequence>MKLSLPTVLSFTGGYVDTAGFLALNGLFTAHVTGNFVMIGAAVAQGSLGIIAKLLALPVFCIAIMFVRYVMLVIPATPRCTLLWMLILKFLFLAAGAIAAIHFGSFSDPDGWPLILTGMLLVIAMAVQNAAHRIHLTSAPPSTLMTGTTTQIMIEVANLLHGTPTESGDSIRPRLVRLVVAVCAFALGCGFAALFYIQFGMWCFVVPPLLAVLALSTLVLEKEYA</sequence>
<feature type="transmembrane region" description="Helical" evidence="1">
    <location>
        <begin position="50"/>
        <end position="70"/>
    </location>
</feature>
<name>A0A6G4WML0_9HYPH</name>
<evidence type="ECO:0000313" key="2">
    <source>
        <dbReference type="EMBL" id="NGO56055.1"/>
    </source>
</evidence>
<dbReference type="RefSeq" id="WP_165034384.1">
    <property type="nucleotide sequence ID" value="NZ_JAAKZF010000175.1"/>
</dbReference>
<evidence type="ECO:0000313" key="3">
    <source>
        <dbReference type="Proteomes" id="UP001642900"/>
    </source>
</evidence>
<evidence type="ECO:0000256" key="1">
    <source>
        <dbReference type="SAM" id="Phobius"/>
    </source>
</evidence>
<keyword evidence="3" id="KW-1185">Reference proteome</keyword>
<keyword evidence="1" id="KW-1133">Transmembrane helix</keyword>
<protein>
    <submittedName>
        <fullName evidence="2">DUF1275 domain-containing protein</fullName>
    </submittedName>
</protein>
<feature type="transmembrane region" description="Helical" evidence="1">
    <location>
        <begin position="175"/>
        <end position="193"/>
    </location>
</feature>